<gene>
    <name evidence="1" type="ORF">EHF44_01010</name>
</gene>
<protein>
    <submittedName>
        <fullName evidence="1">Uncharacterized protein</fullName>
    </submittedName>
</protein>
<reference evidence="2" key="1">
    <citation type="submission" date="2018-11" db="EMBL/GenBank/DDBJ databases">
        <title>FDA dAtabase for Regulatory Grade micrObial Sequences (FDA-ARGOS): Supporting development and validation of Infectious Disease Dx tests.</title>
        <authorList>
            <person name="Goldberg B."/>
            <person name="Campos J."/>
            <person name="Tallon L."/>
            <person name="Sadzewicz L."/>
            <person name="Zhao X."/>
            <person name="Vavikolanu K."/>
            <person name="Mehta A."/>
            <person name="Aluvathingal J."/>
            <person name="Nadendla S."/>
            <person name="Geyer C."/>
            <person name="Nandy P."/>
            <person name="Yan Y."/>
            <person name="Sichtig H."/>
        </authorList>
    </citation>
    <scope>NUCLEOTIDE SEQUENCE [LARGE SCALE GENOMIC DNA]</scope>
    <source>
        <strain evidence="2">FDAARGOS_614</strain>
        <plasmid evidence="2">unnamed1</plasmid>
    </source>
</reference>
<dbReference type="GeneID" id="60824597"/>
<keyword evidence="1" id="KW-0614">Plasmid</keyword>
<accession>A0A3G8GVT1</accession>
<dbReference type="OrthoDB" id="8967395at2"/>
<proteinExistence type="predicted"/>
<sequence length="73" mass="8081">METIPVQHLPNAFRCALEMFAASGDRTKARLMALIDHYLKACGLAEDPHRSVYEECAVAHAKRMYSLGAAQGF</sequence>
<geneLocation type="plasmid" evidence="1">
    <name>unnamed1</name>
</geneLocation>
<dbReference type="KEGG" id="cpau:EHF44_01010"/>
<organism evidence="1 2">
    <name type="scientific">Cupriavidus pauculus</name>
    <dbReference type="NCBI Taxonomy" id="82633"/>
    <lineage>
        <taxon>Bacteria</taxon>
        <taxon>Pseudomonadati</taxon>
        <taxon>Pseudomonadota</taxon>
        <taxon>Betaproteobacteria</taxon>
        <taxon>Burkholderiales</taxon>
        <taxon>Burkholderiaceae</taxon>
        <taxon>Cupriavidus</taxon>
    </lineage>
</organism>
<dbReference type="Proteomes" id="UP000270411">
    <property type="component" value="Plasmid unnamed1"/>
</dbReference>
<dbReference type="RefSeq" id="WP_017512884.1">
    <property type="nucleotide sequence ID" value="NZ_CP033968.1"/>
</dbReference>
<dbReference type="AlphaFoldDB" id="A0A3G8GVT1"/>
<evidence type="ECO:0000313" key="1">
    <source>
        <dbReference type="EMBL" id="AZG12090.1"/>
    </source>
</evidence>
<dbReference type="EMBL" id="CP033968">
    <property type="protein sequence ID" value="AZG12090.1"/>
    <property type="molecule type" value="Genomic_DNA"/>
</dbReference>
<evidence type="ECO:0000313" key="2">
    <source>
        <dbReference type="Proteomes" id="UP000270411"/>
    </source>
</evidence>
<name>A0A3G8GVT1_9BURK</name>